<evidence type="ECO:0000313" key="1">
    <source>
        <dbReference type="EMBL" id="CDW25041.1"/>
    </source>
</evidence>
<name>A0A0K2THP2_LEPSM</name>
<accession>A0A0K2THP2</accession>
<dbReference type="EMBL" id="HACA01012663">
    <property type="protein sequence ID" value="CDW30024.1"/>
    <property type="molecule type" value="Transcribed_RNA"/>
</dbReference>
<reference evidence="1" key="1">
    <citation type="submission" date="2014-05" db="EMBL/GenBank/DDBJ databases">
        <authorList>
            <person name="Chronopoulou M."/>
        </authorList>
    </citation>
    <scope>NUCLEOTIDE SEQUENCE</scope>
    <source>
        <tissue evidence="1">Whole organism</tissue>
    </source>
</reference>
<dbReference type="AlphaFoldDB" id="A0A0K2THP2"/>
<protein>
    <submittedName>
        <fullName evidence="1">Uncharacterized protein</fullName>
    </submittedName>
</protein>
<sequence>MTLERYRRIFLRTLREVWCLQDHCLRSQKSPNRLREKRLCQ</sequence>
<organism evidence="1">
    <name type="scientific">Lepeophtheirus salmonis</name>
    <name type="common">Salmon louse</name>
    <name type="synonym">Caligus salmonis</name>
    <dbReference type="NCBI Taxonomy" id="72036"/>
    <lineage>
        <taxon>Eukaryota</taxon>
        <taxon>Metazoa</taxon>
        <taxon>Ecdysozoa</taxon>
        <taxon>Arthropoda</taxon>
        <taxon>Crustacea</taxon>
        <taxon>Multicrustacea</taxon>
        <taxon>Hexanauplia</taxon>
        <taxon>Copepoda</taxon>
        <taxon>Siphonostomatoida</taxon>
        <taxon>Caligidae</taxon>
        <taxon>Lepeophtheirus</taxon>
    </lineage>
</organism>
<proteinExistence type="predicted"/>
<dbReference type="EMBL" id="HACA01007680">
    <property type="protein sequence ID" value="CDW25041.1"/>
    <property type="molecule type" value="Transcribed_RNA"/>
</dbReference>